<comment type="caution">
    <text evidence="5">The sequence shown here is derived from an EMBL/GenBank/DDBJ whole genome shotgun (WGS) entry which is preliminary data.</text>
</comment>
<evidence type="ECO:0000256" key="1">
    <source>
        <dbReference type="ARBA" id="ARBA00022441"/>
    </source>
</evidence>
<dbReference type="PANTHER" id="PTHR45632">
    <property type="entry name" value="LD33804P"/>
    <property type="match status" value="1"/>
</dbReference>
<protein>
    <recommendedName>
        <fullName evidence="4">BTB domain-containing protein</fullName>
    </recommendedName>
</protein>
<dbReference type="InterPro" id="IPR017096">
    <property type="entry name" value="BTB-kelch_protein"/>
</dbReference>
<keyword evidence="6" id="KW-1185">Reference proteome</keyword>
<reference evidence="5 6" key="1">
    <citation type="submission" date="2024-02" db="EMBL/GenBank/DDBJ databases">
        <authorList>
            <person name="Daric V."/>
            <person name="Darras S."/>
        </authorList>
    </citation>
    <scope>NUCLEOTIDE SEQUENCE [LARGE SCALE GENOMIC DNA]</scope>
</reference>
<keyword evidence="1" id="KW-0880">Kelch repeat</keyword>
<dbReference type="InterPro" id="IPR000210">
    <property type="entry name" value="BTB/POZ_dom"/>
</dbReference>
<gene>
    <name evidence="5" type="ORF">CVLEPA_LOCUS29779</name>
</gene>
<dbReference type="Gene3D" id="3.30.710.10">
    <property type="entry name" value="Potassium Channel Kv1.1, Chain A"/>
    <property type="match status" value="1"/>
</dbReference>
<dbReference type="Pfam" id="PF24681">
    <property type="entry name" value="Kelch_KLHDC2_KLHL20_DRC7"/>
    <property type="match status" value="1"/>
</dbReference>
<dbReference type="InterPro" id="IPR015915">
    <property type="entry name" value="Kelch-typ_b-propeller"/>
</dbReference>
<name>A0ABP0GY04_CLALP</name>
<evidence type="ECO:0000256" key="2">
    <source>
        <dbReference type="ARBA" id="ARBA00022737"/>
    </source>
</evidence>
<organism evidence="5 6">
    <name type="scientific">Clavelina lepadiformis</name>
    <name type="common">Light-bulb sea squirt</name>
    <name type="synonym">Ascidia lepadiformis</name>
    <dbReference type="NCBI Taxonomy" id="159417"/>
    <lineage>
        <taxon>Eukaryota</taxon>
        <taxon>Metazoa</taxon>
        <taxon>Chordata</taxon>
        <taxon>Tunicata</taxon>
        <taxon>Ascidiacea</taxon>
        <taxon>Aplousobranchia</taxon>
        <taxon>Clavelinidae</taxon>
        <taxon>Clavelina</taxon>
    </lineage>
</organism>
<evidence type="ECO:0000313" key="5">
    <source>
        <dbReference type="EMBL" id="CAK8696624.1"/>
    </source>
</evidence>
<dbReference type="Pfam" id="PF07707">
    <property type="entry name" value="BACK"/>
    <property type="match status" value="1"/>
</dbReference>
<feature type="compositionally biased region" description="Polar residues" evidence="3">
    <location>
        <begin position="8"/>
        <end position="22"/>
    </location>
</feature>
<dbReference type="SMART" id="SM00875">
    <property type="entry name" value="BACK"/>
    <property type="match status" value="1"/>
</dbReference>
<dbReference type="SMART" id="SM00225">
    <property type="entry name" value="BTB"/>
    <property type="match status" value="1"/>
</dbReference>
<evidence type="ECO:0000313" key="6">
    <source>
        <dbReference type="Proteomes" id="UP001642483"/>
    </source>
</evidence>
<dbReference type="SMART" id="SM00612">
    <property type="entry name" value="Kelch"/>
    <property type="match status" value="6"/>
</dbReference>
<dbReference type="InterPro" id="IPR011705">
    <property type="entry name" value="BACK"/>
</dbReference>
<dbReference type="PANTHER" id="PTHR45632:SF27">
    <property type="entry name" value="KELCH-LIKE PROTEIN 9"/>
    <property type="match status" value="1"/>
</dbReference>
<sequence length="621" mass="70804">MSAKMMMKSTTDTSSLASFPTNSESSFFHNQSKSGNHETVFMSNAYNLQLLEGFNALRSQVLLCDVTLISGSSRFPVHRALLAACSPYFKEMFTKDNHTEQISRNEGAKYTWFSESIELRGISSEGLKHIVEFMYTGKLPISMQSVQNILAVARHMQIKQVLDFCMEFLVSAVDVNTCVDIIHIAEVFNMTQLEEKAYNYLLDRFPEFMKSNQLQKLTFENMSHVLESNDLKVMSELDVFAATLKWIMYDHSRQVYIRKLMEKIRFPLMPPRDLMVHVNVVDFMRSKCNDLLLEASSYHMLPHSQPIVPSNRTMIRSNDQRLVVLGGADNTDEVSNQLKVFNRELTAYTLLPSMDNGVHSHCVAVLNNFLYVLGGQNHFEERGKTSVANVTRYDPRFNTWMKIASMNEHRAGFHVSAIPAYNRLYAVGGVNSVGRLSSVECYCVEEDRWKYVASTQNALCDHNGSVHRDKLYVSGGFSDGHFSDAMLCYNPKHDIWERRSPLQFPRGWHSQATIKDKIYVIGGNTGINKRVDVLETEVYSPDFDQWTTVTPISMGQSEAGACVLENKIYIVGGYCWSARRCIKVIQTYEPEKDEWERVGNLPRGLAGLRLCTLTLPHHLVR</sequence>
<dbReference type="Gene3D" id="2.120.10.80">
    <property type="entry name" value="Kelch-type beta propeller"/>
    <property type="match status" value="1"/>
</dbReference>
<dbReference type="InterPro" id="IPR011333">
    <property type="entry name" value="SKP1/BTB/POZ_sf"/>
</dbReference>
<dbReference type="SUPFAM" id="SSF54695">
    <property type="entry name" value="POZ domain"/>
    <property type="match status" value="1"/>
</dbReference>
<dbReference type="PROSITE" id="PS50097">
    <property type="entry name" value="BTB"/>
    <property type="match status" value="1"/>
</dbReference>
<evidence type="ECO:0000259" key="4">
    <source>
        <dbReference type="PROSITE" id="PS50097"/>
    </source>
</evidence>
<keyword evidence="2" id="KW-0677">Repeat</keyword>
<feature type="domain" description="BTB" evidence="4">
    <location>
        <begin position="64"/>
        <end position="143"/>
    </location>
</feature>
<dbReference type="PIRSF" id="PIRSF037037">
    <property type="entry name" value="Kelch-like_protein_gigaxonin"/>
    <property type="match status" value="1"/>
</dbReference>
<dbReference type="Pfam" id="PF00651">
    <property type="entry name" value="BTB"/>
    <property type="match status" value="1"/>
</dbReference>
<dbReference type="SUPFAM" id="SSF117281">
    <property type="entry name" value="Kelch motif"/>
    <property type="match status" value="1"/>
</dbReference>
<feature type="region of interest" description="Disordered" evidence="3">
    <location>
        <begin position="1"/>
        <end position="22"/>
    </location>
</feature>
<dbReference type="Gene3D" id="1.25.40.420">
    <property type="match status" value="1"/>
</dbReference>
<dbReference type="Proteomes" id="UP001642483">
    <property type="component" value="Unassembled WGS sequence"/>
</dbReference>
<proteinExistence type="predicted"/>
<dbReference type="InterPro" id="IPR006652">
    <property type="entry name" value="Kelch_1"/>
</dbReference>
<accession>A0ABP0GY04</accession>
<dbReference type="Pfam" id="PF01344">
    <property type="entry name" value="Kelch_1"/>
    <property type="match status" value="1"/>
</dbReference>
<dbReference type="EMBL" id="CAWYQH010000163">
    <property type="protein sequence ID" value="CAK8696624.1"/>
    <property type="molecule type" value="Genomic_DNA"/>
</dbReference>
<evidence type="ECO:0000256" key="3">
    <source>
        <dbReference type="SAM" id="MobiDB-lite"/>
    </source>
</evidence>